<organism evidence="7 8">
    <name type="scientific">Loa loa</name>
    <name type="common">Eye worm</name>
    <name type="synonym">Filaria loa</name>
    <dbReference type="NCBI Taxonomy" id="7209"/>
    <lineage>
        <taxon>Eukaryota</taxon>
        <taxon>Metazoa</taxon>
        <taxon>Ecdysozoa</taxon>
        <taxon>Nematoda</taxon>
        <taxon>Chromadorea</taxon>
        <taxon>Rhabditida</taxon>
        <taxon>Spirurina</taxon>
        <taxon>Spiruromorpha</taxon>
        <taxon>Filarioidea</taxon>
        <taxon>Onchocercidae</taxon>
        <taxon>Loa</taxon>
    </lineage>
</organism>
<dbReference type="eggNOG" id="KOG0569">
    <property type="taxonomic scope" value="Eukaryota"/>
</dbReference>
<dbReference type="InterPro" id="IPR005828">
    <property type="entry name" value="MFS_sugar_transport-like"/>
</dbReference>
<name>A0A1I7VFD4_LOALO</name>
<evidence type="ECO:0000259" key="6">
    <source>
        <dbReference type="PROSITE" id="PS50850"/>
    </source>
</evidence>
<dbReference type="InterPro" id="IPR045263">
    <property type="entry name" value="GLUT"/>
</dbReference>
<dbReference type="Proteomes" id="UP000095285">
    <property type="component" value="Unassembled WGS sequence"/>
</dbReference>
<dbReference type="PANTHER" id="PTHR23503:SF106">
    <property type="entry name" value="MAJOR FACILITATOR SUPERFAMILY (MFS) PROFILE DOMAIN-CONTAINING PROTEIN"/>
    <property type="match status" value="1"/>
</dbReference>
<dbReference type="InterPro" id="IPR005829">
    <property type="entry name" value="Sugar_transporter_CS"/>
</dbReference>
<keyword evidence="7" id="KW-1185">Reference proteome</keyword>
<protein>
    <submittedName>
        <fullName evidence="8">MFS domain-containing protein</fullName>
    </submittedName>
</protein>
<reference evidence="7" key="1">
    <citation type="submission" date="2012-04" db="EMBL/GenBank/DDBJ databases">
        <title>The Genome Sequence of Loa loa.</title>
        <authorList>
            <consortium name="The Broad Institute Genome Sequencing Platform"/>
            <consortium name="Broad Institute Genome Sequencing Center for Infectious Disease"/>
            <person name="Nutman T.B."/>
            <person name="Fink D.L."/>
            <person name="Russ C."/>
            <person name="Young S."/>
            <person name="Zeng Q."/>
            <person name="Gargeya S."/>
            <person name="Alvarado L."/>
            <person name="Berlin A."/>
            <person name="Chapman S.B."/>
            <person name="Chen Z."/>
            <person name="Freedman E."/>
            <person name="Gellesch M."/>
            <person name="Goldberg J."/>
            <person name="Griggs A."/>
            <person name="Gujja S."/>
            <person name="Heilman E.R."/>
            <person name="Heiman D."/>
            <person name="Howarth C."/>
            <person name="Mehta T."/>
            <person name="Neiman D."/>
            <person name="Pearson M."/>
            <person name="Roberts A."/>
            <person name="Saif S."/>
            <person name="Shea T."/>
            <person name="Shenoy N."/>
            <person name="Sisk P."/>
            <person name="Stolte C."/>
            <person name="Sykes S."/>
            <person name="White J."/>
            <person name="Yandava C."/>
            <person name="Haas B."/>
            <person name="Henn M.R."/>
            <person name="Nusbaum C."/>
            <person name="Birren B."/>
        </authorList>
    </citation>
    <scope>NUCLEOTIDE SEQUENCE [LARGE SCALE GENOMIC DNA]</scope>
</reference>
<feature type="transmembrane region" description="Helical" evidence="5">
    <location>
        <begin position="138"/>
        <end position="170"/>
    </location>
</feature>
<dbReference type="GO" id="GO:0016020">
    <property type="term" value="C:membrane"/>
    <property type="evidence" value="ECO:0007669"/>
    <property type="project" value="UniProtKB-SubCell"/>
</dbReference>
<proteinExistence type="predicted"/>
<keyword evidence="2 5" id="KW-0812">Transmembrane</keyword>
<reference evidence="8" key="2">
    <citation type="submission" date="2016-11" db="UniProtKB">
        <authorList>
            <consortium name="WormBaseParasite"/>
        </authorList>
    </citation>
    <scope>IDENTIFICATION</scope>
</reference>
<evidence type="ECO:0000256" key="5">
    <source>
        <dbReference type="SAM" id="Phobius"/>
    </source>
</evidence>
<dbReference type="Gene3D" id="1.20.1250.20">
    <property type="entry name" value="MFS general substrate transporter like domains"/>
    <property type="match status" value="2"/>
</dbReference>
<evidence type="ECO:0000313" key="8">
    <source>
        <dbReference type="WBParaSite" id="EN70_1946"/>
    </source>
</evidence>
<sequence length="342" mass="38314">MIIALFLSPLSQYTNIAELFILSRLIVGICVGMCTTVQGVFLTEISPVCFRGLMGTLTGLFTNIGALLGSMIGLPQIFGNKNLWPIAKESIKFYNKRRNICQIDEEISKLTISQRNMESQLKDINWMKLWHDRATRRALFLSVLLNCAVSFSGIMAMVFFGTALLGAIGFTSTDASLANCVAGLSGTIGILIQAITIDKIGRRSLLLGSLISLTLVNIGMMILVWIFGQYHYSWLGYCFLFLFTLFLFLFSIGIGPVAWFIATELAEPYCRAQVQSLSISAQYITCFLCPVIYLPLEKLIGPLSFLIFITPLIITTFCIYYYMPETRNRNPEEIYHLLEGKK</sequence>
<dbReference type="PANTHER" id="PTHR23503">
    <property type="entry name" value="SOLUTE CARRIER FAMILY 2"/>
    <property type="match status" value="1"/>
</dbReference>
<evidence type="ECO:0000256" key="2">
    <source>
        <dbReference type="ARBA" id="ARBA00022692"/>
    </source>
</evidence>
<dbReference type="InterPro" id="IPR020846">
    <property type="entry name" value="MFS_dom"/>
</dbReference>
<dbReference type="SUPFAM" id="SSF103473">
    <property type="entry name" value="MFS general substrate transporter"/>
    <property type="match status" value="1"/>
</dbReference>
<feature type="transmembrane region" description="Helical" evidence="5">
    <location>
        <begin position="21"/>
        <end position="41"/>
    </location>
</feature>
<dbReference type="PROSITE" id="PS50850">
    <property type="entry name" value="MFS"/>
    <property type="match status" value="1"/>
</dbReference>
<keyword evidence="4 5" id="KW-0472">Membrane</keyword>
<dbReference type="GO" id="GO:0015149">
    <property type="term" value="F:hexose transmembrane transporter activity"/>
    <property type="evidence" value="ECO:0007669"/>
    <property type="project" value="TreeGrafter"/>
</dbReference>
<feature type="transmembrane region" description="Helical" evidence="5">
    <location>
        <begin position="53"/>
        <end position="74"/>
    </location>
</feature>
<feature type="domain" description="Major facilitator superfamily (MFS) profile" evidence="6">
    <location>
        <begin position="1"/>
        <end position="327"/>
    </location>
</feature>
<dbReference type="WBParaSite" id="EN70_1946">
    <property type="protein sequence ID" value="EN70_1946"/>
    <property type="gene ID" value="EN70_1946"/>
</dbReference>
<accession>A0A1I7VFD4</accession>
<dbReference type="PROSITE" id="PS00217">
    <property type="entry name" value="SUGAR_TRANSPORT_2"/>
    <property type="match status" value="1"/>
</dbReference>
<feature type="transmembrane region" description="Helical" evidence="5">
    <location>
        <begin position="234"/>
        <end position="262"/>
    </location>
</feature>
<dbReference type="PRINTS" id="PR00171">
    <property type="entry name" value="SUGRTRNSPORT"/>
</dbReference>
<evidence type="ECO:0000256" key="3">
    <source>
        <dbReference type="ARBA" id="ARBA00022989"/>
    </source>
</evidence>
<evidence type="ECO:0000256" key="1">
    <source>
        <dbReference type="ARBA" id="ARBA00004141"/>
    </source>
</evidence>
<evidence type="ECO:0000256" key="4">
    <source>
        <dbReference type="ARBA" id="ARBA00023136"/>
    </source>
</evidence>
<comment type="subcellular location">
    <subcellularLocation>
        <location evidence="1">Membrane</location>
        <topology evidence="1">Multi-pass membrane protein</topology>
    </subcellularLocation>
</comment>
<dbReference type="Pfam" id="PF00083">
    <property type="entry name" value="Sugar_tr"/>
    <property type="match status" value="2"/>
</dbReference>
<feature type="transmembrane region" description="Helical" evidence="5">
    <location>
        <begin position="299"/>
        <end position="322"/>
    </location>
</feature>
<dbReference type="InterPro" id="IPR003663">
    <property type="entry name" value="Sugar/inositol_transpt"/>
</dbReference>
<keyword evidence="3 5" id="KW-1133">Transmembrane helix</keyword>
<dbReference type="InterPro" id="IPR036259">
    <property type="entry name" value="MFS_trans_sf"/>
</dbReference>
<dbReference type="STRING" id="7209.A0A1I7VFD4"/>
<evidence type="ECO:0000313" key="7">
    <source>
        <dbReference type="Proteomes" id="UP000095285"/>
    </source>
</evidence>
<feature type="transmembrane region" description="Helical" evidence="5">
    <location>
        <begin position="176"/>
        <end position="197"/>
    </location>
</feature>
<feature type="transmembrane region" description="Helical" evidence="5">
    <location>
        <begin position="204"/>
        <end position="228"/>
    </location>
</feature>
<feature type="transmembrane region" description="Helical" evidence="5">
    <location>
        <begin position="274"/>
        <end position="293"/>
    </location>
</feature>
<dbReference type="AlphaFoldDB" id="A0A1I7VFD4"/>